<protein>
    <submittedName>
        <fullName evidence="1">Nitroreductase family protein</fullName>
    </submittedName>
</protein>
<dbReference type="RefSeq" id="WP_258845457.1">
    <property type="nucleotide sequence ID" value="NZ_JANUGX010000010.1"/>
</dbReference>
<dbReference type="InterPro" id="IPR000415">
    <property type="entry name" value="Nitroreductase-like"/>
</dbReference>
<sequence length="201" mass="21454">MESLRSPATRKDPLGLHNRKVVAAKVLIDVLRRYPATRRIAQAALPIGDTARLLNRAVGGAQLERAPLHAGDCEGVGIYVALESGVYRYDRYTCLLYMMSALDIRPQLALLDGLPPAPLNLLYVGRTAAGEPGREESTAVLSSLNTAALCEEVAQYCAGVGLVAVARGWLERSLLASAIGLPQDEYLLLVQSVGYPGRGAA</sequence>
<keyword evidence="2" id="KW-1185">Reference proteome</keyword>
<name>A0ABT2A679_9BURK</name>
<reference evidence="1 2" key="1">
    <citation type="submission" date="2022-08" db="EMBL/GenBank/DDBJ databases">
        <title>Reclassification of Massilia species as members of the genera Telluria, Duganella, Pseudoduganella, Mokoshia gen. nov. and Zemynaea gen. nov. using orthogonal and non-orthogonal genome-based approaches.</title>
        <authorList>
            <person name="Bowman J.P."/>
        </authorList>
    </citation>
    <scope>NUCLEOTIDE SEQUENCE [LARGE SCALE GENOMIC DNA]</scope>
    <source>
        <strain evidence="1 2">LMG 28164</strain>
    </source>
</reference>
<evidence type="ECO:0000313" key="1">
    <source>
        <dbReference type="EMBL" id="MCS0589699.1"/>
    </source>
</evidence>
<proteinExistence type="predicted"/>
<evidence type="ECO:0000313" key="2">
    <source>
        <dbReference type="Proteomes" id="UP001205560"/>
    </source>
</evidence>
<comment type="caution">
    <text evidence="1">The sequence shown here is derived from an EMBL/GenBank/DDBJ whole genome shotgun (WGS) entry which is preliminary data.</text>
</comment>
<accession>A0ABT2A679</accession>
<organism evidence="1 2">
    <name type="scientific">Massilia norwichensis</name>
    <dbReference type="NCBI Taxonomy" id="1442366"/>
    <lineage>
        <taxon>Bacteria</taxon>
        <taxon>Pseudomonadati</taxon>
        <taxon>Pseudomonadota</taxon>
        <taxon>Betaproteobacteria</taxon>
        <taxon>Burkholderiales</taxon>
        <taxon>Oxalobacteraceae</taxon>
        <taxon>Telluria group</taxon>
        <taxon>Massilia</taxon>
    </lineage>
</organism>
<dbReference type="Proteomes" id="UP001205560">
    <property type="component" value="Unassembled WGS sequence"/>
</dbReference>
<dbReference type="EMBL" id="JANUGX010000010">
    <property type="protein sequence ID" value="MCS0589699.1"/>
    <property type="molecule type" value="Genomic_DNA"/>
</dbReference>
<dbReference type="SUPFAM" id="SSF55469">
    <property type="entry name" value="FMN-dependent nitroreductase-like"/>
    <property type="match status" value="1"/>
</dbReference>
<gene>
    <name evidence="1" type="ORF">NX782_10830</name>
</gene>
<dbReference type="Gene3D" id="3.40.109.10">
    <property type="entry name" value="NADH Oxidase"/>
    <property type="match status" value="1"/>
</dbReference>